<comment type="caution">
    <text evidence="2">The sequence shown here is derived from an EMBL/GenBank/DDBJ whole genome shotgun (WGS) entry which is preliminary data.</text>
</comment>
<evidence type="ECO:0000313" key="2">
    <source>
        <dbReference type="EMBL" id="KAB1263131.1"/>
    </source>
</evidence>
<dbReference type="EMBL" id="JWIN03000018">
    <property type="protein sequence ID" value="KAB1263131.1"/>
    <property type="molecule type" value="Genomic_DNA"/>
</dbReference>
<feature type="region of interest" description="Disordered" evidence="1">
    <location>
        <begin position="375"/>
        <end position="394"/>
    </location>
</feature>
<dbReference type="Proteomes" id="UP000299084">
    <property type="component" value="Unassembled WGS sequence"/>
</dbReference>
<dbReference type="AlphaFoldDB" id="A0A5N4CWA4"/>
<feature type="region of interest" description="Disordered" evidence="1">
    <location>
        <begin position="130"/>
        <end position="155"/>
    </location>
</feature>
<gene>
    <name evidence="2" type="ORF">Cadr_000024117</name>
</gene>
<feature type="region of interest" description="Disordered" evidence="1">
    <location>
        <begin position="15"/>
        <end position="64"/>
    </location>
</feature>
<keyword evidence="3" id="KW-1185">Reference proteome</keyword>
<feature type="region of interest" description="Disordered" evidence="1">
    <location>
        <begin position="293"/>
        <end position="345"/>
    </location>
</feature>
<feature type="compositionally biased region" description="Polar residues" evidence="1">
    <location>
        <begin position="140"/>
        <end position="150"/>
    </location>
</feature>
<feature type="compositionally biased region" description="Basic residues" evidence="1">
    <location>
        <begin position="24"/>
        <end position="38"/>
    </location>
</feature>
<accession>A0A5N4CWA4</accession>
<proteinExistence type="predicted"/>
<reference evidence="2 3" key="1">
    <citation type="journal article" date="2019" name="Mol. Ecol. Resour.">
        <title>Improving Illumina assemblies with Hi-C and long reads: an example with the North African dromedary.</title>
        <authorList>
            <person name="Elbers J.P."/>
            <person name="Rogers M.F."/>
            <person name="Perelman P.L."/>
            <person name="Proskuryakova A.A."/>
            <person name="Serdyukova N.A."/>
            <person name="Johnson W.E."/>
            <person name="Horin P."/>
            <person name="Corander J."/>
            <person name="Murphy D."/>
            <person name="Burger P.A."/>
        </authorList>
    </citation>
    <scope>NUCLEOTIDE SEQUENCE [LARGE SCALE GENOMIC DNA]</scope>
    <source>
        <strain evidence="2">Drom800</strain>
        <tissue evidence="2">Blood</tissue>
    </source>
</reference>
<feature type="compositionally biased region" description="Basic and acidic residues" evidence="1">
    <location>
        <begin position="315"/>
        <end position="325"/>
    </location>
</feature>
<evidence type="ECO:0000313" key="3">
    <source>
        <dbReference type="Proteomes" id="UP000299084"/>
    </source>
</evidence>
<evidence type="ECO:0000256" key="1">
    <source>
        <dbReference type="SAM" id="MobiDB-lite"/>
    </source>
</evidence>
<protein>
    <submittedName>
        <fullName evidence="2">Uncharacterized protein</fullName>
    </submittedName>
</protein>
<sequence>MEPLRKRISILLRRDTRELTHSPHALRKGHVRTARRRPPATQRGSPHQTPALLTSPSQTSQPPNHEEIHLCYLNHPVHGVALAALAYSYPCHVGLSRGQREMSRGRTSRTEVSLSVTISDVTFHHFRPTQSFRVEPPSPAHTQGQGTTQGWKPLKVGSYRPRPARKDSSLTGLPKSARFLVHLLVRTEIHSQVIWGVQEEEGLRVTPHFPAWAMCLPTGCDLRKPTPAPRENSLMPMFLRYTVFPKARQVLCFRENSSVGWGDRDREETQEATARGAASPSLPFIRCEGCSSGPWGGPRPNRDSLISGPRPPELSCRRQEAERKPGGQPLSAPPCSSASEKTPPSPRCALHLAGGYFHCVKPKPLCRAPGSGGLASANLPSPFCPPAEYRTPSS</sequence>
<feature type="compositionally biased region" description="Polar residues" evidence="1">
    <location>
        <begin position="42"/>
        <end position="63"/>
    </location>
</feature>
<organism evidence="2 3">
    <name type="scientific">Camelus dromedarius</name>
    <name type="common">Dromedary</name>
    <name type="synonym">Arabian camel</name>
    <dbReference type="NCBI Taxonomy" id="9838"/>
    <lineage>
        <taxon>Eukaryota</taxon>
        <taxon>Metazoa</taxon>
        <taxon>Chordata</taxon>
        <taxon>Craniata</taxon>
        <taxon>Vertebrata</taxon>
        <taxon>Euteleostomi</taxon>
        <taxon>Mammalia</taxon>
        <taxon>Eutheria</taxon>
        <taxon>Laurasiatheria</taxon>
        <taxon>Artiodactyla</taxon>
        <taxon>Tylopoda</taxon>
        <taxon>Camelidae</taxon>
        <taxon>Camelus</taxon>
    </lineage>
</organism>
<name>A0A5N4CWA4_CAMDR</name>